<dbReference type="VEuPathDB" id="FungiDB:H310_14160"/>
<dbReference type="Pfam" id="PF03221">
    <property type="entry name" value="HTH_Tnp_Tc5"/>
    <property type="match status" value="1"/>
</dbReference>
<evidence type="ECO:0000256" key="1">
    <source>
        <dbReference type="ARBA" id="ARBA00023125"/>
    </source>
</evidence>
<evidence type="ECO:0000313" key="4">
    <source>
        <dbReference type="EMBL" id="RHY25340.1"/>
    </source>
</evidence>
<dbReference type="Pfam" id="PF03184">
    <property type="entry name" value="DDE_1"/>
    <property type="match status" value="1"/>
</dbReference>
<evidence type="ECO:0000313" key="5">
    <source>
        <dbReference type="Proteomes" id="UP000285060"/>
    </source>
</evidence>
<dbReference type="EMBL" id="QUSY01001322">
    <property type="protein sequence ID" value="RHY25340.1"/>
    <property type="molecule type" value="Genomic_DNA"/>
</dbReference>
<comment type="caution">
    <text evidence="4">The sequence shown here is derived from an EMBL/GenBank/DDBJ whole genome shotgun (WGS) entry which is preliminary data.</text>
</comment>
<dbReference type="GO" id="GO:0003677">
    <property type="term" value="F:DNA binding"/>
    <property type="evidence" value="ECO:0007669"/>
    <property type="project" value="UniProtKB-KW"/>
</dbReference>
<reference evidence="4 5" key="1">
    <citation type="submission" date="2018-08" db="EMBL/GenBank/DDBJ databases">
        <title>Aphanomyces genome sequencing and annotation.</title>
        <authorList>
            <person name="Minardi D."/>
            <person name="Oidtmann B."/>
            <person name="Van Der Giezen M."/>
            <person name="Studholme D.J."/>
        </authorList>
    </citation>
    <scope>NUCLEOTIDE SEQUENCE [LARGE SCALE GENOMIC DNA]</scope>
    <source>
        <strain evidence="4 5">NJM0002</strain>
    </source>
</reference>
<dbReference type="VEuPathDB" id="FungiDB:H310_05653"/>
<keyword evidence="1" id="KW-0238">DNA-binding</keyword>
<dbReference type="PANTHER" id="PTHR19303">
    <property type="entry name" value="TRANSPOSON"/>
    <property type="match status" value="1"/>
</dbReference>
<dbReference type="InterPro" id="IPR004875">
    <property type="entry name" value="DDE_SF_endonuclease_dom"/>
</dbReference>
<accession>A0A3R6YU15</accession>
<evidence type="ECO:0000259" key="3">
    <source>
        <dbReference type="PROSITE" id="PS51253"/>
    </source>
</evidence>
<dbReference type="PROSITE" id="PS51253">
    <property type="entry name" value="HTH_CENPB"/>
    <property type="match status" value="1"/>
</dbReference>
<dbReference type="AlphaFoldDB" id="A0A3R6YU15"/>
<sequence>MPSPTSRIRLTIEQKRVLVEYHVANPHVKGLALRQWARKSFNLSRDPPKSSMSTWLSSVNDVEGIQPTHKSSQRPHTPKLESKLIEWIRKCEAWNVPIVTGPTICVKAMQIRVQMLATDEPSYLLRLKFSNGWLHRFKTRFKLKSRRVYGEAASASERTVEDGRRSLLAVTSGYDKRDIYNLDETAYFYCSTPSKTVCTKCIPGRKKVKKRITVAVTSNADGSSKWPLLFIGNARKPRCFGPTTVADIGVECASSKKGWMTGTLFAHWIESFNTAMRQLNRHVLLLLDNASPHRYDGQLSNVDIHMLPANTTAFLQPQDAGIIQAFKARIGVLRATYLVEKFDKLVASADESNKENFGSLVNKLHEVSLVQALEWAKEAWQGVTQETIVNCWRHTGILDEEVYELIENMPCSPAAVRAALAKACVELGANEDVYQVDIYRRLAQEAKVLYDTEKIRDRVKEHPLTADMAKQHPQLVEFVVEESAIHCDTNRNVFMEGVVTFDRSLAHATQHQHSKKKAKVDHDRMQLVYTYDRQYAGKQFGTTVAFAVQVVFGYGQKIPLVECAFRTSGRYPVSYYARQAEQDCASPNDDAKVSDGFDGSDAEEGGTGKGDDAAGEPDDADASNDASDDEEVENADDEASCGDAMEVRVLGDDEKDWEYVESFEFQQETLEQVCAWLAEPSALKVELSPQDTLSFVLVMPFHEDEFAVDDRIFDIVFNEDSDDSDDGNDGSGSGEDDA</sequence>
<protein>
    <recommendedName>
        <fullName evidence="3">HTH CENPB-type domain-containing protein</fullName>
    </recommendedName>
</protein>
<dbReference type="Proteomes" id="UP000285060">
    <property type="component" value="Unassembled WGS sequence"/>
</dbReference>
<gene>
    <name evidence="4" type="ORF">DYB32_008376</name>
</gene>
<dbReference type="VEuPathDB" id="FungiDB:H310_07398"/>
<dbReference type="InterPro" id="IPR006600">
    <property type="entry name" value="HTH_CenpB_DNA-bd_dom"/>
</dbReference>
<feature type="region of interest" description="Disordered" evidence="2">
    <location>
        <begin position="585"/>
        <end position="644"/>
    </location>
</feature>
<dbReference type="InterPro" id="IPR009057">
    <property type="entry name" value="Homeodomain-like_sf"/>
</dbReference>
<feature type="domain" description="HTH CENPB-type" evidence="3">
    <location>
        <begin position="68"/>
        <end position="147"/>
    </location>
</feature>
<organism evidence="4 5">
    <name type="scientific">Aphanomyces invadans</name>
    <dbReference type="NCBI Taxonomy" id="157072"/>
    <lineage>
        <taxon>Eukaryota</taxon>
        <taxon>Sar</taxon>
        <taxon>Stramenopiles</taxon>
        <taxon>Oomycota</taxon>
        <taxon>Saprolegniomycetes</taxon>
        <taxon>Saprolegniales</taxon>
        <taxon>Verrucalvaceae</taxon>
        <taxon>Aphanomyces</taxon>
    </lineage>
</organism>
<dbReference type="Gene3D" id="1.10.10.60">
    <property type="entry name" value="Homeodomain-like"/>
    <property type="match status" value="1"/>
</dbReference>
<dbReference type="GO" id="GO:0005634">
    <property type="term" value="C:nucleus"/>
    <property type="evidence" value="ECO:0007669"/>
    <property type="project" value="TreeGrafter"/>
</dbReference>
<evidence type="ECO:0000256" key="2">
    <source>
        <dbReference type="SAM" id="MobiDB-lite"/>
    </source>
</evidence>
<proteinExistence type="predicted"/>
<feature type="compositionally biased region" description="Acidic residues" evidence="2">
    <location>
        <begin position="613"/>
        <end position="640"/>
    </location>
</feature>
<dbReference type="PANTHER" id="PTHR19303:SF73">
    <property type="entry name" value="PROTEIN PDC2"/>
    <property type="match status" value="1"/>
</dbReference>
<keyword evidence="5" id="KW-1185">Reference proteome</keyword>
<dbReference type="InterPro" id="IPR050863">
    <property type="entry name" value="CenT-Element_Derived"/>
</dbReference>
<feature type="region of interest" description="Disordered" evidence="2">
    <location>
        <begin position="718"/>
        <end position="738"/>
    </location>
</feature>
<name>A0A3R6YU15_9STRA</name>
<dbReference type="SUPFAM" id="SSF46689">
    <property type="entry name" value="Homeodomain-like"/>
    <property type="match status" value="1"/>
</dbReference>
<dbReference type="SMART" id="SM00674">
    <property type="entry name" value="CENPB"/>
    <property type="match status" value="1"/>
</dbReference>